<evidence type="ECO:0000313" key="2">
    <source>
        <dbReference type="Proteomes" id="UP001268036"/>
    </source>
</evidence>
<proteinExistence type="predicted"/>
<sequence length="120" mass="13657">MNPQAQEAAMVLAQLKRWRDEAIALMEEAPKGGNIESLQGRLARLKDEIRAAAKHETLSGKKQDRSEIEQSFFGPCVRSTIANFRIRTDTSPKSPAWSKGLAEVEFELHYVIDRMERVSW</sequence>
<dbReference type="Proteomes" id="UP001268036">
    <property type="component" value="Unassembled WGS sequence"/>
</dbReference>
<gene>
    <name evidence="1" type="ORF">QE440_001774</name>
</gene>
<accession>A0AAJ2BGU7</accession>
<reference evidence="1" key="1">
    <citation type="submission" date="2023-08" db="EMBL/GenBank/DDBJ databases">
        <title>Functional and genomic diversity of the sorghum phyllosphere microbiome.</title>
        <authorList>
            <person name="Shade A."/>
        </authorList>
    </citation>
    <scope>NUCLEOTIDE SEQUENCE</scope>
    <source>
        <strain evidence="1">SORGH_AS_0201</strain>
    </source>
</reference>
<dbReference type="RefSeq" id="WP_309757429.1">
    <property type="nucleotide sequence ID" value="NZ_JAVJAF010000001.1"/>
</dbReference>
<comment type="caution">
    <text evidence="1">The sequence shown here is derived from an EMBL/GenBank/DDBJ whole genome shotgun (WGS) entry which is preliminary data.</text>
</comment>
<evidence type="ECO:0000313" key="1">
    <source>
        <dbReference type="EMBL" id="MDR6234033.1"/>
    </source>
</evidence>
<dbReference type="AlphaFoldDB" id="A0AAJ2BGU7"/>
<protein>
    <submittedName>
        <fullName evidence="1">Uncharacterized protein</fullName>
    </submittedName>
</protein>
<dbReference type="EMBL" id="JAVJAF010000001">
    <property type="protein sequence ID" value="MDR6234033.1"/>
    <property type="molecule type" value="Genomic_DNA"/>
</dbReference>
<organism evidence="1 2">
    <name type="scientific">Pseudomonas oryzihabitans</name>
    <dbReference type="NCBI Taxonomy" id="47885"/>
    <lineage>
        <taxon>Bacteria</taxon>
        <taxon>Pseudomonadati</taxon>
        <taxon>Pseudomonadota</taxon>
        <taxon>Gammaproteobacteria</taxon>
        <taxon>Pseudomonadales</taxon>
        <taxon>Pseudomonadaceae</taxon>
        <taxon>Pseudomonas</taxon>
    </lineage>
</organism>
<name>A0AAJ2BGU7_9PSED</name>